<feature type="compositionally biased region" description="Basic and acidic residues" evidence="1">
    <location>
        <begin position="298"/>
        <end position="310"/>
    </location>
</feature>
<feature type="region of interest" description="Disordered" evidence="1">
    <location>
        <begin position="425"/>
        <end position="474"/>
    </location>
</feature>
<dbReference type="Gene3D" id="2.30.29.30">
    <property type="entry name" value="Pleckstrin-homology domain (PH domain)/Phosphotyrosine-binding domain (PTB)"/>
    <property type="match status" value="1"/>
</dbReference>
<proteinExistence type="predicted"/>
<feature type="region of interest" description="Disordered" evidence="1">
    <location>
        <begin position="535"/>
        <end position="621"/>
    </location>
</feature>
<feature type="compositionally biased region" description="Low complexity" evidence="1">
    <location>
        <begin position="553"/>
        <end position="567"/>
    </location>
</feature>
<dbReference type="CDD" id="cd00051">
    <property type="entry name" value="EFh"/>
    <property type="match status" value="1"/>
</dbReference>
<comment type="caution">
    <text evidence="3">The sequence shown here is derived from an EMBL/GenBank/DDBJ whole genome shotgun (WGS) entry which is preliminary data.</text>
</comment>
<feature type="region of interest" description="Disordered" evidence="1">
    <location>
        <begin position="298"/>
        <end position="320"/>
    </location>
</feature>
<feature type="compositionally biased region" description="Basic residues" evidence="1">
    <location>
        <begin position="457"/>
        <end position="468"/>
    </location>
</feature>
<reference evidence="3 4" key="1">
    <citation type="journal article" date="2023" name="Commun. Biol.">
        <title>Genome analysis of Parmales, the sister group of diatoms, reveals the evolutionary specialization of diatoms from phago-mixotrophs to photoautotrophs.</title>
        <authorList>
            <person name="Ban H."/>
            <person name="Sato S."/>
            <person name="Yoshikawa S."/>
            <person name="Yamada K."/>
            <person name="Nakamura Y."/>
            <person name="Ichinomiya M."/>
            <person name="Sato N."/>
            <person name="Blanc-Mathieu R."/>
            <person name="Endo H."/>
            <person name="Kuwata A."/>
            <person name="Ogata H."/>
        </authorList>
    </citation>
    <scope>NUCLEOTIDE SEQUENCE [LARGE SCALE GENOMIC DNA]</scope>
</reference>
<dbReference type="InterPro" id="IPR001849">
    <property type="entry name" value="PH_domain"/>
</dbReference>
<dbReference type="Gene3D" id="1.10.238.10">
    <property type="entry name" value="EF-hand"/>
    <property type="match status" value="1"/>
</dbReference>
<gene>
    <name evidence="3" type="ORF">TeGR_g13112</name>
</gene>
<dbReference type="SUPFAM" id="SSF47473">
    <property type="entry name" value="EF-hand"/>
    <property type="match status" value="1"/>
</dbReference>
<feature type="non-terminal residue" evidence="3">
    <location>
        <position position="1"/>
    </location>
</feature>
<feature type="compositionally biased region" description="Basic residues" evidence="1">
    <location>
        <begin position="609"/>
        <end position="619"/>
    </location>
</feature>
<keyword evidence="4" id="KW-1185">Reference proteome</keyword>
<dbReference type="InterPro" id="IPR002048">
    <property type="entry name" value="EF_hand_dom"/>
</dbReference>
<dbReference type="Proteomes" id="UP001165060">
    <property type="component" value="Unassembled WGS sequence"/>
</dbReference>
<feature type="compositionally biased region" description="Polar residues" evidence="1">
    <location>
        <begin position="595"/>
        <end position="607"/>
    </location>
</feature>
<dbReference type="InterPro" id="IPR011992">
    <property type="entry name" value="EF-hand-dom_pair"/>
</dbReference>
<organism evidence="3 4">
    <name type="scientific">Tetraparma gracilis</name>
    <dbReference type="NCBI Taxonomy" id="2962635"/>
    <lineage>
        <taxon>Eukaryota</taxon>
        <taxon>Sar</taxon>
        <taxon>Stramenopiles</taxon>
        <taxon>Ochrophyta</taxon>
        <taxon>Bolidophyceae</taxon>
        <taxon>Parmales</taxon>
        <taxon>Triparmaceae</taxon>
        <taxon>Tetraparma</taxon>
    </lineage>
</organism>
<dbReference type="EMBL" id="BRYB01005791">
    <property type="protein sequence ID" value="GMI29010.1"/>
    <property type="molecule type" value="Genomic_DNA"/>
</dbReference>
<dbReference type="InterPro" id="IPR036770">
    <property type="entry name" value="Ankyrin_rpt-contain_sf"/>
</dbReference>
<dbReference type="PROSITE" id="PS50003">
    <property type="entry name" value="PH_DOMAIN"/>
    <property type="match status" value="1"/>
</dbReference>
<name>A0ABQ6MM11_9STRA</name>
<sequence length="893" mass="99548">YEPPRHAGAIPGGRKLFGGVIAKFQRGQGGFSAVWKQKWVAVEKGWLKCYATECRPDPGRDGEPAEQPAVFMPLTDKTTVIEEDLSKAFKKKFGSKNCFCVTSKDAFGTRRSLTFDCPTTKDKDAWIKAVKKGVVTAKYAPQPSLWRAAQKGDLAMLKHLVLERQKNPNAENRYGMTALMYCITTAARSAEATSKGGAPDVPVQTAFQCIAFLMSKGANPTKLNESKQDAFDLAKQATADYPRAERLILQLLDSSTYKVEGGNIWLEPKDERKLRKYIEQELNGIMVEDVQMNMEVEAGREDRDKREAESSLKNVDINGTGGTRQVKMLYSEKRIKGSPVGKGASSSGRVMNKQHLGRTVADPSARPGSLWPEHQRQGSKAMPVRAERGNRKLRKDYGNPLVQFYKTQGQQEGESDKYLEDAIEQRKHKNDAMKTQFTSSEMRRRSRPRSAPMGGRSKTHASSHRNKYRPGYWTTDLPKYGSYTRIMERRPQSASSSRPSLNSVEGDVRGYHGDMRKIYYSQGSYPGMFEAKDKAAAVRNQNTTRGRPQARPRSANAATRGRSSTRTGVGGPNMGPPKARPRSASGERTRYMRTANAQSKLDANNTLSKRNKSSRSHKHVAVDPHTGAQVGIKAARAPRAGMHMVGGEWFGDEKKHLRQSKKGVSQIEEYRKKNPPTFGVRKDTGTKKFRNHFQGQWAGGEFLHDQPGGAIAVAGSAAAAAKAARKHKPAMDNKKAMEVISNWHALGGRNMANMVDVKTGKVTEQHAAISYDPLHDLYDAFRILQKGDYMDGDVISTERLREVLVAEAETLSEEEINRLINEADTAGRGSVNFKSYCKLVTEKRLPFLAKGSMFSDEHDIVMKVQRARIRRERGEKQRAKDLKDMGLDPDIVR</sequence>
<feature type="region of interest" description="Disordered" evidence="1">
    <location>
        <begin position="358"/>
        <end position="384"/>
    </location>
</feature>
<evidence type="ECO:0000256" key="1">
    <source>
        <dbReference type="SAM" id="MobiDB-lite"/>
    </source>
</evidence>
<evidence type="ECO:0000259" key="2">
    <source>
        <dbReference type="PROSITE" id="PS50003"/>
    </source>
</evidence>
<dbReference type="SMART" id="SM00233">
    <property type="entry name" value="PH"/>
    <property type="match status" value="1"/>
</dbReference>
<dbReference type="SUPFAM" id="SSF50729">
    <property type="entry name" value="PH domain-like"/>
    <property type="match status" value="1"/>
</dbReference>
<dbReference type="Pfam" id="PF13833">
    <property type="entry name" value="EF-hand_8"/>
    <property type="match status" value="1"/>
</dbReference>
<evidence type="ECO:0000313" key="3">
    <source>
        <dbReference type="EMBL" id="GMI29010.1"/>
    </source>
</evidence>
<dbReference type="Gene3D" id="1.25.40.20">
    <property type="entry name" value="Ankyrin repeat-containing domain"/>
    <property type="match status" value="1"/>
</dbReference>
<feature type="compositionally biased region" description="Basic and acidic residues" evidence="1">
    <location>
        <begin position="872"/>
        <end position="893"/>
    </location>
</feature>
<protein>
    <recommendedName>
        <fullName evidence="2">PH domain-containing protein</fullName>
    </recommendedName>
</protein>
<dbReference type="InterPro" id="IPR011993">
    <property type="entry name" value="PH-like_dom_sf"/>
</dbReference>
<evidence type="ECO:0000313" key="4">
    <source>
        <dbReference type="Proteomes" id="UP001165060"/>
    </source>
</evidence>
<feature type="region of interest" description="Disordered" evidence="1">
    <location>
        <begin position="871"/>
        <end position="893"/>
    </location>
</feature>
<feature type="compositionally biased region" description="Low complexity" evidence="1">
    <location>
        <begin position="493"/>
        <end position="503"/>
    </location>
</feature>
<feature type="domain" description="PH" evidence="2">
    <location>
        <begin position="14"/>
        <end position="135"/>
    </location>
</feature>
<accession>A0ABQ6MM11</accession>
<feature type="region of interest" description="Disordered" evidence="1">
    <location>
        <begin position="488"/>
        <end position="509"/>
    </location>
</feature>
<dbReference type="SUPFAM" id="SSF48403">
    <property type="entry name" value="Ankyrin repeat"/>
    <property type="match status" value="1"/>
</dbReference>